<keyword evidence="9 11" id="KW-0413">Isomerase</keyword>
<feature type="domain" description="NAD-dependent epimerase/dehydratase" evidence="12">
    <location>
        <begin position="3"/>
        <end position="252"/>
    </location>
</feature>
<keyword evidence="10 11" id="KW-0119">Carbohydrate metabolism</keyword>
<comment type="cofactor">
    <cofactor evidence="2 11">
        <name>NAD(+)</name>
        <dbReference type="ChEBI" id="CHEBI:57540"/>
    </cofactor>
</comment>
<dbReference type="CDD" id="cd05247">
    <property type="entry name" value="UDP_G4E_1_SDR_e"/>
    <property type="match status" value="1"/>
</dbReference>
<organism evidence="13 14">
    <name type="scientific">Halobacillus amylolyticus</name>
    <dbReference type="NCBI Taxonomy" id="2932259"/>
    <lineage>
        <taxon>Bacteria</taxon>
        <taxon>Bacillati</taxon>
        <taxon>Bacillota</taxon>
        <taxon>Bacilli</taxon>
        <taxon>Bacillales</taxon>
        <taxon>Bacillaceae</taxon>
        <taxon>Halobacillus</taxon>
    </lineage>
</organism>
<dbReference type="EMBL" id="CP095075">
    <property type="protein sequence ID" value="UOR11598.1"/>
    <property type="molecule type" value="Genomic_DNA"/>
</dbReference>
<dbReference type="SUPFAM" id="SSF51735">
    <property type="entry name" value="NAD(P)-binding Rossmann-fold domains"/>
    <property type="match status" value="1"/>
</dbReference>
<protein>
    <recommendedName>
        <fullName evidence="6 11">UDP-glucose 4-epimerase</fullName>
        <ecNumber evidence="5 11">5.1.3.2</ecNumber>
    </recommendedName>
</protein>
<gene>
    <name evidence="13" type="primary">galE</name>
    <name evidence="13" type="ORF">MUO15_18780</name>
</gene>
<evidence type="ECO:0000313" key="14">
    <source>
        <dbReference type="Proteomes" id="UP000830326"/>
    </source>
</evidence>
<comment type="catalytic activity">
    <reaction evidence="1 11">
        <text>UDP-alpha-D-glucose = UDP-alpha-D-galactose</text>
        <dbReference type="Rhea" id="RHEA:22168"/>
        <dbReference type="ChEBI" id="CHEBI:58885"/>
        <dbReference type="ChEBI" id="CHEBI:66914"/>
        <dbReference type="EC" id="5.1.3.2"/>
    </reaction>
</comment>
<comment type="subunit">
    <text evidence="11">Homodimer.</text>
</comment>
<keyword evidence="14" id="KW-1185">Reference proteome</keyword>
<evidence type="ECO:0000256" key="7">
    <source>
        <dbReference type="ARBA" id="ARBA00023027"/>
    </source>
</evidence>
<dbReference type="Gene3D" id="3.90.25.10">
    <property type="entry name" value="UDP-galactose 4-epimerase, domain 1"/>
    <property type="match status" value="1"/>
</dbReference>
<comment type="similarity">
    <text evidence="4 11">Belongs to the NAD(P)-dependent epimerase/dehydratase family.</text>
</comment>
<sequence>MAIMVCGGAGYIGSHAVAELLSKREDVIVVDNLQTGHQEALLEGADFYHGDLRDQNFINEVFEQNSVEAVIHFAADSLVGESVQDPLKYFDNNVNGTISLLKAMNKYDVKNIVFSSTAAAYGEPKQIPIPEESLTNPTNPYGESKLAVEKLLYWAEQAYGLRYTIFRYFNVAGADLKGRLGEDHEPETHLIPIILQVALGKRDHIDIYGDDYDTHDGTCVRDYIHVKDLVDAHLLAVESLEKHKQSRIYNLGNGSGFSVKEIIESARRVTGKSIPARIAPRRAGDPANLVASPAKAIEELGWNPSHSSIDEMIESAWKWFQDHPNGYTNLA</sequence>
<dbReference type="InterPro" id="IPR036291">
    <property type="entry name" value="NAD(P)-bd_dom_sf"/>
</dbReference>
<evidence type="ECO:0000256" key="10">
    <source>
        <dbReference type="ARBA" id="ARBA00023277"/>
    </source>
</evidence>
<dbReference type="Proteomes" id="UP000830326">
    <property type="component" value="Chromosome"/>
</dbReference>
<dbReference type="Gene3D" id="3.40.50.720">
    <property type="entry name" value="NAD(P)-binding Rossmann-like Domain"/>
    <property type="match status" value="1"/>
</dbReference>
<evidence type="ECO:0000256" key="5">
    <source>
        <dbReference type="ARBA" id="ARBA00013189"/>
    </source>
</evidence>
<name>A0ABY4HBE1_9BACI</name>
<dbReference type="PANTHER" id="PTHR43725">
    <property type="entry name" value="UDP-GLUCOSE 4-EPIMERASE"/>
    <property type="match status" value="1"/>
</dbReference>
<comment type="pathway">
    <text evidence="3 11">Carbohydrate metabolism; galactose metabolism.</text>
</comment>
<dbReference type="NCBIfam" id="TIGR01179">
    <property type="entry name" value="galE"/>
    <property type="match status" value="1"/>
</dbReference>
<evidence type="ECO:0000256" key="3">
    <source>
        <dbReference type="ARBA" id="ARBA00004947"/>
    </source>
</evidence>
<dbReference type="RefSeq" id="WP_245031726.1">
    <property type="nucleotide sequence ID" value="NZ_CP095075.1"/>
</dbReference>
<dbReference type="EC" id="5.1.3.2" evidence="5 11"/>
<evidence type="ECO:0000256" key="2">
    <source>
        <dbReference type="ARBA" id="ARBA00001911"/>
    </source>
</evidence>
<evidence type="ECO:0000256" key="11">
    <source>
        <dbReference type="RuleBase" id="RU366046"/>
    </source>
</evidence>
<dbReference type="Pfam" id="PF01370">
    <property type="entry name" value="Epimerase"/>
    <property type="match status" value="1"/>
</dbReference>
<proteinExistence type="inferred from homology"/>
<dbReference type="PANTHER" id="PTHR43725:SF53">
    <property type="entry name" value="UDP-ARABINOSE 4-EPIMERASE 1"/>
    <property type="match status" value="1"/>
</dbReference>
<evidence type="ECO:0000259" key="12">
    <source>
        <dbReference type="Pfam" id="PF01370"/>
    </source>
</evidence>
<dbReference type="InterPro" id="IPR005886">
    <property type="entry name" value="UDP_G4E"/>
</dbReference>
<evidence type="ECO:0000256" key="6">
    <source>
        <dbReference type="ARBA" id="ARBA00018569"/>
    </source>
</evidence>
<dbReference type="InterPro" id="IPR001509">
    <property type="entry name" value="Epimerase_deHydtase"/>
</dbReference>
<evidence type="ECO:0000256" key="8">
    <source>
        <dbReference type="ARBA" id="ARBA00023144"/>
    </source>
</evidence>
<accession>A0ABY4HBE1</accession>
<evidence type="ECO:0000313" key="13">
    <source>
        <dbReference type="EMBL" id="UOR11598.1"/>
    </source>
</evidence>
<evidence type="ECO:0000256" key="9">
    <source>
        <dbReference type="ARBA" id="ARBA00023235"/>
    </source>
</evidence>
<evidence type="ECO:0000256" key="4">
    <source>
        <dbReference type="ARBA" id="ARBA00007637"/>
    </source>
</evidence>
<keyword evidence="7 11" id="KW-0520">NAD</keyword>
<evidence type="ECO:0000256" key="1">
    <source>
        <dbReference type="ARBA" id="ARBA00000083"/>
    </source>
</evidence>
<dbReference type="GO" id="GO:0003978">
    <property type="term" value="F:UDP-glucose 4-epimerase activity"/>
    <property type="evidence" value="ECO:0007669"/>
    <property type="project" value="UniProtKB-EC"/>
</dbReference>
<reference evidence="13" key="1">
    <citation type="submission" date="2022-04" db="EMBL/GenBank/DDBJ databases">
        <title>Halobacillus sp. isolated from saltern.</title>
        <authorList>
            <person name="Won M."/>
            <person name="Lee C.-M."/>
            <person name="Woen H.-Y."/>
            <person name="Kwon S.-W."/>
        </authorList>
    </citation>
    <scope>NUCLEOTIDE SEQUENCE</scope>
    <source>
        <strain evidence="13">SSHM10-5</strain>
    </source>
</reference>
<keyword evidence="8" id="KW-0299">Galactose metabolism</keyword>